<accession>A0A8S3Q7Y0</accession>
<dbReference type="Gene3D" id="3.30.420.10">
    <property type="entry name" value="Ribonuclease H-like superfamily/Ribonuclease H"/>
    <property type="match status" value="1"/>
</dbReference>
<gene>
    <name evidence="1" type="ORF">MEDL_5431</name>
</gene>
<proteinExistence type="predicted"/>
<dbReference type="GO" id="GO:0003676">
    <property type="term" value="F:nucleic acid binding"/>
    <property type="evidence" value="ECO:0007669"/>
    <property type="project" value="InterPro"/>
</dbReference>
<protein>
    <recommendedName>
        <fullName evidence="3">Integrase catalytic domain-containing protein</fullName>
    </recommendedName>
</protein>
<dbReference type="EMBL" id="CAJPWZ010000314">
    <property type="protein sequence ID" value="CAG2190117.1"/>
    <property type="molecule type" value="Genomic_DNA"/>
</dbReference>
<dbReference type="OrthoDB" id="10047254at2759"/>
<dbReference type="SUPFAM" id="SSF53098">
    <property type="entry name" value="Ribonuclease H-like"/>
    <property type="match status" value="1"/>
</dbReference>
<dbReference type="InterPro" id="IPR036397">
    <property type="entry name" value="RNaseH_sf"/>
</dbReference>
<name>A0A8S3Q7Y0_MYTED</name>
<dbReference type="InterPro" id="IPR050951">
    <property type="entry name" value="Retrovirus_Pol_polyprotein"/>
</dbReference>
<sequence>MDDMEASTVANILVLVTEIIRKFGVPTMIHSGQGRQYDDVVERFNSTLVKMLSAYVDEHRTNWDQPLPYVMMAHRTAVHETTGCTPNRMIMGRVVVTTVDIMYELSRKVKSIPANNGYGSYRRELKTPTSLYRIMLTEKYFGRSNIMTNMNKCN</sequence>
<keyword evidence="2" id="KW-1185">Reference proteome</keyword>
<dbReference type="Proteomes" id="UP000683360">
    <property type="component" value="Unassembled WGS sequence"/>
</dbReference>
<dbReference type="InterPro" id="IPR012337">
    <property type="entry name" value="RNaseH-like_sf"/>
</dbReference>
<reference evidence="1" key="1">
    <citation type="submission" date="2021-03" db="EMBL/GenBank/DDBJ databases">
        <authorList>
            <person name="Bekaert M."/>
        </authorList>
    </citation>
    <scope>NUCLEOTIDE SEQUENCE</scope>
</reference>
<dbReference type="PANTHER" id="PTHR37984:SF15">
    <property type="entry name" value="INTEGRASE CATALYTIC DOMAIN-CONTAINING PROTEIN"/>
    <property type="match status" value="1"/>
</dbReference>
<dbReference type="PANTHER" id="PTHR37984">
    <property type="entry name" value="PROTEIN CBG26694"/>
    <property type="match status" value="1"/>
</dbReference>
<organism evidence="1 2">
    <name type="scientific">Mytilus edulis</name>
    <name type="common">Blue mussel</name>
    <dbReference type="NCBI Taxonomy" id="6550"/>
    <lineage>
        <taxon>Eukaryota</taxon>
        <taxon>Metazoa</taxon>
        <taxon>Spiralia</taxon>
        <taxon>Lophotrochozoa</taxon>
        <taxon>Mollusca</taxon>
        <taxon>Bivalvia</taxon>
        <taxon>Autobranchia</taxon>
        <taxon>Pteriomorphia</taxon>
        <taxon>Mytilida</taxon>
        <taxon>Mytiloidea</taxon>
        <taxon>Mytilidae</taxon>
        <taxon>Mytilinae</taxon>
        <taxon>Mytilus</taxon>
    </lineage>
</organism>
<comment type="caution">
    <text evidence="1">The sequence shown here is derived from an EMBL/GenBank/DDBJ whole genome shotgun (WGS) entry which is preliminary data.</text>
</comment>
<evidence type="ECO:0008006" key="3">
    <source>
        <dbReference type="Google" id="ProtNLM"/>
    </source>
</evidence>
<evidence type="ECO:0000313" key="1">
    <source>
        <dbReference type="EMBL" id="CAG2190117.1"/>
    </source>
</evidence>
<dbReference type="AlphaFoldDB" id="A0A8S3Q7Y0"/>
<evidence type="ECO:0000313" key="2">
    <source>
        <dbReference type="Proteomes" id="UP000683360"/>
    </source>
</evidence>